<name>A0A8S9U1E5_PHYIN</name>
<accession>A0A8S9U1E5</accession>
<sequence>MPTGEDTWALVAVLIACPSDNVSRQSVTALKLLWGRVSEIKELQPKLAKMQSLLGELLELHEDITARLSEDTNESVQTSTIGVELRQRVWEPFSKVLGTTISNHQV</sequence>
<organism evidence="1 2">
    <name type="scientific">Phytophthora infestans</name>
    <name type="common">Potato late blight agent</name>
    <name type="synonym">Botrytis infestans</name>
    <dbReference type="NCBI Taxonomy" id="4787"/>
    <lineage>
        <taxon>Eukaryota</taxon>
        <taxon>Sar</taxon>
        <taxon>Stramenopiles</taxon>
        <taxon>Oomycota</taxon>
        <taxon>Peronosporomycetes</taxon>
        <taxon>Peronosporales</taxon>
        <taxon>Peronosporaceae</taxon>
        <taxon>Phytophthora</taxon>
    </lineage>
</organism>
<evidence type="ECO:0000313" key="2">
    <source>
        <dbReference type="Proteomes" id="UP000704712"/>
    </source>
</evidence>
<evidence type="ECO:0000313" key="1">
    <source>
        <dbReference type="EMBL" id="KAF4134751.1"/>
    </source>
</evidence>
<proteinExistence type="predicted"/>
<protein>
    <submittedName>
        <fullName evidence="1">Uncharacterized protein</fullName>
    </submittedName>
</protein>
<gene>
    <name evidence="1" type="ORF">GN958_ATG16007</name>
</gene>
<dbReference type="Proteomes" id="UP000704712">
    <property type="component" value="Unassembled WGS sequence"/>
</dbReference>
<dbReference type="EMBL" id="JAACNO010002256">
    <property type="protein sequence ID" value="KAF4134751.1"/>
    <property type="molecule type" value="Genomic_DNA"/>
</dbReference>
<reference evidence="1" key="1">
    <citation type="submission" date="2020-03" db="EMBL/GenBank/DDBJ databases">
        <title>Hybrid Assembly of Korean Phytophthora infestans isolates.</title>
        <authorList>
            <person name="Prokchorchik M."/>
            <person name="Lee Y."/>
            <person name="Seo J."/>
            <person name="Cho J.-H."/>
            <person name="Park Y.-E."/>
            <person name="Jang D.-C."/>
            <person name="Im J.-S."/>
            <person name="Choi J.-G."/>
            <person name="Park H.-J."/>
            <person name="Lee G.-B."/>
            <person name="Lee Y.-G."/>
            <person name="Hong S.-Y."/>
            <person name="Cho K."/>
            <person name="Sohn K.H."/>
        </authorList>
    </citation>
    <scope>NUCLEOTIDE SEQUENCE</scope>
    <source>
        <strain evidence="1">KR_2_A2</strain>
    </source>
</reference>
<comment type="caution">
    <text evidence="1">The sequence shown here is derived from an EMBL/GenBank/DDBJ whole genome shotgun (WGS) entry which is preliminary data.</text>
</comment>
<dbReference type="AlphaFoldDB" id="A0A8S9U1E5"/>